<dbReference type="Pfam" id="PF04993">
    <property type="entry name" value="TfoX_N"/>
    <property type="match status" value="1"/>
</dbReference>
<dbReference type="SUPFAM" id="SSF159894">
    <property type="entry name" value="YgaC/TfoX-N like"/>
    <property type="match status" value="1"/>
</dbReference>
<feature type="domain" description="TfoX N-terminal" evidence="1">
    <location>
        <begin position="23"/>
        <end position="112"/>
    </location>
</feature>
<dbReference type="InterPro" id="IPR007076">
    <property type="entry name" value="TfoX_N"/>
</dbReference>
<dbReference type="EMBL" id="BAABFR010000016">
    <property type="protein sequence ID" value="GAA4388797.1"/>
    <property type="molecule type" value="Genomic_DNA"/>
</dbReference>
<dbReference type="Proteomes" id="UP001500635">
    <property type="component" value="Unassembled WGS sequence"/>
</dbReference>
<proteinExistence type="predicted"/>
<organism evidence="2 3">
    <name type="scientific">Tsukamurella soli</name>
    <dbReference type="NCBI Taxonomy" id="644556"/>
    <lineage>
        <taxon>Bacteria</taxon>
        <taxon>Bacillati</taxon>
        <taxon>Actinomycetota</taxon>
        <taxon>Actinomycetes</taxon>
        <taxon>Mycobacteriales</taxon>
        <taxon>Tsukamurellaceae</taxon>
        <taxon>Tsukamurella</taxon>
    </lineage>
</organism>
<evidence type="ECO:0000313" key="3">
    <source>
        <dbReference type="Proteomes" id="UP001500635"/>
    </source>
</evidence>
<keyword evidence="3" id="KW-1185">Reference proteome</keyword>
<accession>A0ABP8JCS3</accession>
<comment type="caution">
    <text evidence="2">The sequence shown here is derived from an EMBL/GenBank/DDBJ whole genome shotgun (WGS) entry which is preliminary data.</text>
</comment>
<dbReference type="Gene3D" id="3.30.1460.30">
    <property type="entry name" value="YgaC/TfoX-N like chaperone"/>
    <property type="match status" value="1"/>
</dbReference>
<protein>
    <submittedName>
        <fullName evidence="2">TfoX/Sxy family protein</fullName>
    </submittedName>
</protein>
<evidence type="ECO:0000259" key="1">
    <source>
        <dbReference type="Pfam" id="PF04993"/>
    </source>
</evidence>
<name>A0ABP8JCS3_9ACTN</name>
<gene>
    <name evidence="2" type="ORF">GCM10023147_14740</name>
</gene>
<reference evidence="3" key="1">
    <citation type="journal article" date="2019" name="Int. J. Syst. Evol. Microbiol.">
        <title>The Global Catalogue of Microorganisms (GCM) 10K type strain sequencing project: providing services to taxonomists for standard genome sequencing and annotation.</title>
        <authorList>
            <consortium name="The Broad Institute Genomics Platform"/>
            <consortium name="The Broad Institute Genome Sequencing Center for Infectious Disease"/>
            <person name="Wu L."/>
            <person name="Ma J."/>
        </authorList>
    </citation>
    <scope>NUCLEOTIDE SEQUENCE [LARGE SCALE GENOMIC DNA]</scope>
    <source>
        <strain evidence="3">JCM 17688</strain>
    </source>
</reference>
<evidence type="ECO:0000313" key="2">
    <source>
        <dbReference type="EMBL" id="GAA4388797.1"/>
    </source>
</evidence>
<sequence length="130" mass="14066">MESIGHTAPMAYDEDLAERIRDLMAEEPGATEKRMFGGLAFLVGGHMAVAASQDGVLVRIDAEDYEWLSGEPHVGTAIMGGRTMRGWLRVAAEGVASDPALREWVGRCVDFARTLPPKQRAAGTPVGRRD</sequence>